<dbReference type="Pfam" id="PF00931">
    <property type="entry name" value="NB-ARC"/>
    <property type="match status" value="1"/>
</dbReference>
<dbReference type="RefSeq" id="WP_377572209.1">
    <property type="nucleotide sequence ID" value="NZ_JBHTMP010000027.1"/>
</dbReference>
<feature type="DNA-binding region" description="OmpR/PhoB-type" evidence="6">
    <location>
        <begin position="1"/>
        <end position="93"/>
    </location>
</feature>
<evidence type="ECO:0000256" key="3">
    <source>
        <dbReference type="ARBA" id="ARBA00023125"/>
    </source>
</evidence>
<keyword evidence="2" id="KW-0805">Transcription regulation</keyword>
<evidence type="ECO:0000259" key="7">
    <source>
        <dbReference type="PROSITE" id="PS51755"/>
    </source>
</evidence>
<sequence length="964" mass="103325">MRWRLLGPIEVTAGGRVLGIRRPQQRAVLALLLLNANRLVPAQQLVDALWADEPPASARTQVQVCVSQIRAALRGTELADALVSHAGGYRLAVGDGDLDLAEFTRAVGQARVASDAGQLSTAADLLRAGLALWRGPALAGAAAAFVEAAAAGLAEQHLAAHQQLAAVELALGHSDVVIRTLEPLVAEHPLREQLVAQYMLALAGVGQQARALRLYTETRGRLIEELGVEPGAELAGAHLKVLRNELIEAPAAETVSDAAPAPAAVPAQLPTNVAGFTGREATLRELDLLVPADGHDGQHGTAVVISAIGGTAGVGKTALAVHWAHRVAHRFPDGQLYVNLRGFDIDDRLVTPGEALRGFLEALHVPAQRIPADVSGQAALYRTLLAGRRMLVLLDNAHDPEQVRPLLPGASGCLVVVTSRNRLTGLVAAEGARPLTLDLLSTTESRELLARRLGRGRVAAQRPAVDEIVERCARLPLALAVVAARAATQPDFPLATLAAELADAQGGRLAALDAGDPATDVRAVFSWSYRALDDAAARLFRLLGLHPGPDLAVAAAASLAGVPPSRVRPLLAALTRAHLLTEHLPGRYNQHDLLRSYAAELCEEVDDEPERQAARHRLLDHYLHVSQAADQLLDPYRLAHPITVSEAQPGAATDGPTGYSRALDWFAVEQDVLLAAVEQAARSGFDGHAWQLAAALVTYLDRRGHWHDLAAVQRTALDAAQRRADPLGQAQAHRGIAIACTWLGRLQDAYRHYQRDLDLYRESGDRLGEAHTHIGLSWVLSRQGQPQEAIDQTRQALDLYRAIDYQVGQAKALNNLGWFLARVGEHQSALDSCQQALMLHGETGDRHGAALTWDSLGYVHHELGQHEQATHCYLKALDLHRSLGDRYSEAEVLANLGDTQWAADDVDAAQLTWHEALAIFDELGHPDAAQLRLKVAERLQPVSVSRLASADAVDTLAHAVGPDS</sequence>
<dbReference type="InterPro" id="IPR019734">
    <property type="entry name" value="TPR_rpt"/>
</dbReference>
<organism evidence="8 9">
    <name type="scientific">Micromonospora sonneratiae</name>
    <dbReference type="NCBI Taxonomy" id="1184706"/>
    <lineage>
        <taxon>Bacteria</taxon>
        <taxon>Bacillati</taxon>
        <taxon>Actinomycetota</taxon>
        <taxon>Actinomycetes</taxon>
        <taxon>Micromonosporales</taxon>
        <taxon>Micromonosporaceae</taxon>
        <taxon>Micromonospora</taxon>
    </lineage>
</organism>
<keyword evidence="3 6" id="KW-0238">DNA-binding</keyword>
<evidence type="ECO:0000313" key="8">
    <source>
        <dbReference type="EMBL" id="MFD1323054.1"/>
    </source>
</evidence>
<feature type="repeat" description="TPR" evidence="5">
    <location>
        <begin position="850"/>
        <end position="883"/>
    </location>
</feature>
<dbReference type="Pfam" id="PF13424">
    <property type="entry name" value="TPR_12"/>
    <property type="match status" value="2"/>
</dbReference>
<dbReference type="SMART" id="SM00862">
    <property type="entry name" value="Trans_reg_C"/>
    <property type="match status" value="1"/>
</dbReference>
<gene>
    <name evidence="8" type="ORF">ACFQ4H_18340</name>
</gene>
<dbReference type="InterPro" id="IPR036388">
    <property type="entry name" value="WH-like_DNA-bd_sf"/>
</dbReference>
<protein>
    <submittedName>
        <fullName evidence="8">BTAD domain-containing putative transcriptional regulator</fullName>
    </submittedName>
</protein>
<dbReference type="Proteomes" id="UP001597260">
    <property type="component" value="Unassembled WGS sequence"/>
</dbReference>
<dbReference type="CDD" id="cd15831">
    <property type="entry name" value="BTAD"/>
    <property type="match status" value="1"/>
</dbReference>
<dbReference type="InterPro" id="IPR051677">
    <property type="entry name" value="AfsR-DnrI-RedD_regulator"/>
</dbReference>
<evidence type="ECO:0000256" key="1">
    <source>
        <dbReference type="ARBA" id="ARBA00005820"/>
    </source>
</evidence>
<dbReference type="SMART" id="SM00028">
    <property type="entry name" value="TPR"/>
    <property type="match status" value="5"/>
</dbReference>
<evidence type="ECO:0000256" key="4">
    <source>
        <dbReference type="ARBA" id="ARBA00023163"/>
    </source>
</evidence>
<dbReference type="PROSITE" id="PS51755">
    <property type="entry name" value="OMPR_PHOB"/>
    <property type="match status" value="1"/>
</dbReference>
<dbReference type="EMBL" id="JBHTMP010000027">
    <property type="protein sequence ID" value="MFD1323054.1"/>
    <property type="molecule type" value="Genomic_DNA"/>
</dbReference>
<dbReference type="InterPro" id="IPR016032">
    <property type="entry name" value="Sig_transdc_resp-reg_C-effctor"/>
</dbReference>
<dbReference type="PRINTS" id="PR00364">
    <property type="entry name" value="DISEASERSIST"/>
</dbReference>
<evidence type="ECO:0000256" key="2">
    <source>
        <dbReference type="ARBA" id="ARBA00023015"/>
    </source>
</evidence>
<keyword evidence="9" id="KW-1185">Reference proteome</keyword>
<dbReference type="PANTHER" id="PTHR35807:SF1">
    <property type="entry name" value="TRANSCRIPTIONAL REGULATOR REDD"/>
    <property type="match status" value="1"/>
</dbReference>
<evidence type="ECO:0000256" key="6">
    <source>
        <dbReference type="PROSITE-ProRule" id="PRU01091"/>
    </source>
</evidence>
<dbReference type="InterPro" id="IPR002182">
    <property type="entry name" value="NB-ARC"/>
</dbReference>
<keyword evidence="4" id="KW-0804">Transcription</keyword>
<dbReference type="Pfam" id="PF03704">
    <property type="entry name" value="BTAD"/>
    <property type="match status" value="1"/>
</dbReference>
<dbReference type="Pfam" id="PF00486">
    <property type="entry name" value="Trans_reg_C"/>
    <property type="match status" value="1"/>
</dbReference>
<evidence type="ECO:0000256" key="5">
    <source>
        <dbReference type="PROSITE-ProRule" id="PRU00339"/>
    </source>
</evidence>
<reference evidence="9" key="1">
    <citation type="journal article" date="2019" name="Int. J. Syst. Evol. Microbiol.">
        <title>The Global Catalogue of Microorganisms (GCM) 10K type strain sequencing project: providing services to taxonomists for standard genome sequencing and annotation.</title>
        <authorList>
            <consortium name="The Broad Institute Genomics Platform"/>
            <consortium name="The Broad Institute Genome Sequencing Center for Infectious Disease"/>
            <person name="Wu L."/>
            <person name="Ma J."/>
        </authorList>
    </citation>
    <scope>NUCLEOTIDE SEQUENCE [LARGE SCALE GENOMIC DNA]</scope>
    <source>
        <strain evidence="9">JCM 31037</strain>
    </source>
</reference>
<dbReference type="PANTHER" id="PTHR35807">
    <property type="entry name" value="TRANSCRIPTIONAL REGULATOR REDD-RELATED"/>
    <property type="match status" value="1"/>
</dbReference>
<comment type="caution">
    <text evidence="8">The sequence shown here is derived from an EMBL/GenBank/DDBJ whole genome shotgun (WGS) entry which is preliminary data.</text>
</comment>
<dbReference type="PROSITE" id="PS50005">
    <property type="entry name" value="TPR"/>
    <property type="match status" value="1"/>
</dbReference>
<dbReference type="Gene3D" id="3.40.50.300">
    <property type="entry name" value="P-loop containing nucleotide triphosphate hydrolases"/>
    <property type="match status" value="1"/>
</dbReference>
<accession>A0ABW3YIE8</accession>
<evidence type="ECO:0000313" key="9">
    <source>
        <dbReference type="Proteomes" id="UP001597260"/>
    </source>
</evidence>
<dbReference type="SUPFAM" id="SSF48452">
    <property type="entry name" value="TPR-like"/>
    <property type="match status" value="2"/>
</dbReference>
<dbReference type="InterPro" id="IPR011990">
    <property type="entry name" value="TPR-like_helical_dom_sf"/>
</dbReference>
<feature type="domain" description="OmpR/PhoB-type" evidence="7">
    <location>
        <begin position="1"/>
        <end position="93"/>
    </location>
</feature>
<name>A0ABW3YIE8_9ACTN</name>
<dbReference type="Gene3D" id="1.25.40.10">
    <property type="entry name" value="Tetratricopeptide repeat domain"/>
    <property type="match status" value="2"/>
</dbReference>
<keyword evidence="5" id="KW-0802">TPR repeat</keyword>
<dbReference type="InterPro" id="IPR005158">
    <property type="entry name" value="BTAD"/>
</dbReference>
<proteinExistence type="inferred from homology"/>
<dbReference type="InterPro" id="IPR001867">
    <property type="entry name" value="OmpR/PhoB-type_DNA-bd"/>
</dbReference>
<dbReference type="SUPFAM" id="SSF46894">
    <property type="entry name" value="C-terminal effector domain of the bipartite response regulators"/>
    <property type="match status" value="1"/>
</dbReference>
<dbReference type="InterPro" id="IPR027417">
    <property type="entry name" value="P-loop_NTPase"/>
</dbReference>
<dbReference type="Gene3D" id="1.10.10.10">
    <property type="entry name" value="Winged helix-like DNA-binding domain superfamily/Winged helix DNA-binding domain"/>
    <property type="match status" value="1"/>
</dbReference>
<dbReference type="SMART" id="SM01043">
    <property type="entry name" value="BTAD"/>
    <property type="match status" value="1"/>
</dbReference>
<comment type="similarity">
    <text evidence="1">Belongs to the AfsR/DnrI/RedD regulatory family.</text>
</comment>
<dbReference type="SUPFAM" id="SSF52540">
    <property type="entry name" value="P-loop containing nucleoside triphosphate hydrolases"/>
    <property type="match status" value="1"/>
</dbReference>